<sequence length="243" mass="27564">MSGVSSRTLRHYGEIGLLPPAGVGGNGYRFYEQEDLLRLQQILLLRELDLGLSEIGEILDQQRDRIQALRGHHERLLREQGRLAQVAHTVARTIDELESKKGLPDMTRINRPENLFEGFDPTQYDDEARARWPQQWEQSKQFTDTLSAQDTERMQREQTSAMIRMAELMTAGTDVGDAAVQAEVDAAYQAICQMWTPNAAAFKSLGQMYVDDPRFTATYDKIAPGLAEYYRDAMAAYADTRLS</sequence>
<dbReference type="PROSITE" id="PS50937">
    <property type="entry name" value="HTH_MERR_2"/>
    <property type="match status" value="1"/>
</dbReference>
<dbReference type="Gene3D" id="1.10.490.50">
    <property type="entry name" value="Antibiotic binding domain of TipA-like multidrug resistance regulators"/>
    <property type="match status" value="1"/>
</dbReference>
<dbReference type="SUPFAM" id="SSF46955">
    <property type="entry name" value="Putative DNA-binding domain"/>
    <property type="match status" value="1"/>
</dbReference>
<evidence type="ECO:0000313" key="6">
    <source>
        <dbReference type="EMBL" id="MDT0263672.1"/>
    </source>
</evidence>
<dbReference type="Pfam" id="PF07739">
    <property type="entry name" value="TipAS"/>
    <property type="match status" value="1"/>
</dbReference>
<keyword evidence="7" id="KW-1185">Reference proteome</keyword>
<dbReference type="InterPro" id="IPR000551">
    <property type="entry name" value="MerR-type_HTH_dom"/>
</dbReference>
<evidence type="ECO:0000256" key="1">
    <source>
        <dbReference type="ARBA" id="ARBA00023015"/>
    </source>
</evidence>
<accession>A0ABU2JF95</accession>
<evidence type="ECO:0000259" key="5">
    <source>
        <dbReference type="PROSITE" id="PS50937"/>
    </source>
</evidence>
<gene>
    <name evidence="6" type="ORF">RM423_20060</name>
</gene>
<dbReference type="RefSeq" id="WP_311424818.1">
    <property type="nucleotide sequence ID" value="NZ_JAVREH010000047.1"/>
</dbReference>
<dbReference type="InterPro" id="IPR009061">
    <property type="entry name" value="DNA-bd_dom_put_sf"/>
</dbReference>
<name>A0ABU2JF95_9ACTN</name>
<dbReference type="Pfam" id="PF13411">
    <property type="entry name" value="MerR_1"/>
    <property type="match status" value="1"/>
</dbReference>
<keyword evidence="1" id="KW-0805">Transcription regulation</keyword>
<comment type="caution">
    <text evidence="6">The sequence shown here is derived from an EMBL/GenBank/DDBJ whole genome shotgun (WGS) entry which is preliminary data.</text>
</comment>
<dbReference type="PANTHER" id="PTHR30204">
    <property type="entry name" value="REDOX-CYCLING DRUG-SENSING TRANSCRIPTIONAL ACTIVATOR SOXR"/>
    <property type="match status" value="1"/>
</dbReference>
<proteinExistence type="predicted"/>
<evidence type="ECO:0000313" key="7">
    <source>
        <dbReference type="Proteomes" id="UP001183176"/>
    </source>
</evidence>
<dbReference type="InterPro" id="IPR047057">
    <property type="entry name" value="MerR_fam"/>
</dbReference>
<dbReference type="Gene3D" id="1.10.1660.10">
    <property type="match status" value="1"/>
</dbReference>
<evidence type="ECO:0000256" key="4">
    <source>
        <dbReference type="ARBA" id="ARBA00023163"/>
    </source>
</evidence>
<keyword evidence="3" id="KW-0010">Activator</keyword>
<dbReference type="InterPro" id="IPR012925">
    <property type="entry name" value="TipAS_dom"/>
</dbReference>
<dbReference type="Proteomes" id="UP001183176">
    <property type="component" value="Unassembled WGS sequence"/>
</dbReference>
<feature type="domain" description="HTH merR-type" evidence="5">
    <location>
        <begin position="1"/>
        <end position="61"/>
    </location>
</feature>
<reference evidence="7" key="1">
    <citation type="submission" date="2023-07" db="EMBL/GenBank/DDBJ databases">
        <title>30 novel species of actinomycetes from the DSMZ collection.</title>
        <authorList>
            <person name="Nouioui I."/>
        </authorList>
    </citation>
    <scope>NUCLEOTIDE SEQUENCE [LARGE SCALE GENOMIC DNA]</scope>
    <source>
        <strain evidence="7">DSM 44399</strain>
    </source>
</reference>
<dbReference type="SUPFAM" id="SSF89082">
    <property type="entry name" value="Antibiotic binding domain of TipA-like multidrug resistance regulators"/>
    <property type="match status" value="1"/>
</dbReference>
<evidence type="ECO:0000256" key="3">
    <source>
        <dbReference type="ARBA" id="ARBA00023159"/>
    </source>
</evidence>
<keyword evidence="4" id="KW-0804">Transcription</keyword>
<keyword evidence="2" id="KW-0238">DNA-binding</keyword>
<dbReference type="PANTHER" id="PTHR30204:SF90">
    <property type="entry name" value="HTH-TYPE TRANSCRIPTIONAL ACTIVATOR MTA"/>
    <property type="match status" value="1"/>
</dbReference>
<organism evidence="6 7">
    <name type="scientific">Jatrophihabitans lederbergiae</name>
    <dbReference type="NCBI Taxonomy" id="3075547"/>
    <lineage>
        <taxon>Bacteria</taxon>
        <taxon>Bacillati</taxon>
        <taxon>Actinomycetota</taxon>
        <taxon>Actinomycetes</taxon>
        <taxon>Jatrophihabitantales</taxon>
        <taxon>Jatrophihabitantaceae</taxon>
        <taxon>Jatrophihabitans</taxon>
    </lineage>
</organism>
<evidence type="ECO:0000256" key="2">
    <source>
        <dbReference type="ARBA" id="ARBA00023125"/>
    </source>
</evidence>
<dbReference type="SMART" id="SM00422">
    <property type="entry name" value="HTH_MERR"/>
    <property type="match status" value="1"/>
</dbReference>
<dbReference type="EMBL" id="JAVREH010000047">
    <property type="protein sequence ID" value="MDT0263672.1"/>
    <property type="molecule type" value="Genomic_DNA"/>
</dbReference>
<protein>
    <submittedName>
        <fullName evidence="6">TipAS antibiotic-recognition domain-containing protein</fullName>
    </submittedName>
</protein>
<dbReference type="InterPro" id="IPR036244">
    <property type="entry name" value="TipA-like_antibiotic-bd"/>
</dbReference>